<organism evidence="2 3">
    <name type="scientific">Luteolibacter algae</name>
    <dbReference type="NCBI Taxonomy" id="454151"/>
    <lineage>
        <taxon>Bacteria</taxon>
        <taxon>Pseudomonadati</taxon>
        <taxon>Verrucomicrobiota</taxon>
        <taxon>Verrucomicrobiia</taxon>
        <taxon>Verrucomicrobiales</taxon>
        <taxon>Verrucomicrobiaceae</taxon>
        <taxon>Luteolibacter</taxon>
    </lineage>
</organism>
<sequence>MLTHVAYSMPPLTREERAGKARVEISALFNNKQQAFLEFVLSHYVNVGVEELDTSKLKPLLKLKYHDSIPDAVKELGMQPIEISKVFSGFQKFLYSSDVA</sequence>
<dbReference type="RefSeq" id="WP_386821415.1">
    <property type="nucleotide sequence ID" value="NZ_JBHUIT010000034.1"/>
</dbReference>
<proteinExistence type="predicted"/>
<dbReference type="Proteomes" id="UP001597375">
    <property type="component" value="Unassembled WGS sequence"/>
</dbReference>
<evidence type="ECO:0000313" key="2">
    <source>
        <dbReference type="EMBL" id="MFD2257986.1"/>
    </source>
</evidence>
<dbReference type="Pfam" id="PF08463">
    <property type="entry name" value="EcoEI_R_C"/>
    <property type="match status" value="1"/>
</dbReference>
<protein>
    <submittedName>
        <fullName evidence="2">Type I restriction-modification enzyme R subunit C-terminal domain-containing protein</fullName>
    </submittedName>
</protein>
<accession>A0ABW5DD83</accession>
<gene>
    <name evidence="2" type="ORF">ACFSSA_15000</name>
</gene>
<reference evidence="3" key="1">
    <citation type="journal article" date="2019" name="Int. J. Syst. Evol. Microbiol.">
        <title>The Global Catalogue of Microorganisms (GCM) 10K type strain sequencing project: providing services to taxonomists for standard genome sequencing and annotation.</title>
        <authorList>
            <consortium name="The Broad Institute Genomics Platform"/>
            <consortium name="The Broad Institute Genome Sequencing Center for Infectious Disease"/>
            <person name="Wu L."/>
            <person name="Ma J."/>
        </authorList>
    </citation>
    <scope>NUCLEOTIDE SEQUENCE [LARGE SCALE GENOMIC DNA]</scope>
    <source>
        <strain evidence="3">CGMCC 4.7106</strain>
    </source>
</reference>
<evidence type="ECO:0000259" key="1">
    <source>
        <dbReference type="Pfam" id="PF08463"/>
    </source>
</evidence>
<dbReference type="EMBL" id="JBHUIT010000034">
    <property type="protein sequence ID" value="MFD2257986.1"/>
    <property type="molecule type" value="Genomic_DNA"/>
</dbReference>
<dbReference type="InterPro" id="IPR013670">
    <property type="entry name" value="EcoEI_R_C_dom"/>
</dbReference>
<name>A0ABW5DD83_9BACT</name>
<evidence type="ECO:0000313" key="3">
    <source>
        <dbReference type="Proteomes" id="UP001597375"/>
    </source>
</evidence>
<feature type="domain" description="EcoEI R protein C-terminal" evidence="1">
    <location>
        <begin position="1"/>
        <end position="95"/>
    </location>
</feature>
<comment type="caution">
    <text evidence="2">The sequence shown here is derived from an EMBL/GenBank/DDBJ whole genome shotgun (WGS) entry which is preliminary data.</text>
</comment>
<keyword evidence="3" id="KW-1185">Reference proteome</keyword>